<name>A0A022KZF0_9MICO</name>
<dbReference type="Pfam" id="PF02559">
    <property type="entry name" value="CarD_TRCF_RID"/>
    <property type="match status" value="1"/>
</dbReference>
<accession>A0A022KZF0</accession>
<dbReference type="InterPro" id="IPR042215">
    <property type="entry name" value="CarD-like_C"/>
</dbReference>
<dbReference type="InterPro" id="IPR052531">
    <property type="entry name" value="CarD-like_regulator"/>
</dbReference>
<evidence type="ECO:0000259" key="1">
    <source>
        <dbReference type="SMART" id="SM01058"/>
    </source>
</evidence>
<dbReference type="AlphaFoldDB" id="A0A022KZF0"/>
<dbReference type="SUPFAM" id="SSF141259">
    <property type="entry name" value="CarD-like"/>
    <property type="match status" value="1"/>
</dbReference>
<dbReference type="InterPro" id="IPR003711">
    <property type="entry name" value="CarD-like/TRCF_RID"/>
</dbReference>
<dbReference type="STRING" id="1249481.D641_0102300"/>
<dbReference type="SMART" id="SM01058">
    <property type="entry name" value="CarD_TRCF"/>
    <property type="match status" value="1"/>
</dbReference>
<dbReference type="PANTHER" id="PTHR38447">
    <property type="entry name" value="TRANSCRIPTION FACTOR YDEB-RELATED"/>
    <property type="match status" value="1"/>
</dbReference>
<gene>
    <name evidence="2" type="ORF">D641_0102300</name>
</gene>
<dbReference type="Gene3D" id="2.40.10.170">
    <property type="match status" value="1"/>
</dbReference>
<dbReference type="Gene3D" id="1.20.58.1290">
    <property type="entry name" value="CarD-like, C-terminal domain"/>
    <property type="match status" value="1"/>
</dbReference>
<dbReference type="PANTHER" id="PTHR38447:SF1">
    <property type="entry name" value="RNA POLYMERASE-BINDING TRANSCRIPTION FACTOR CARD"/>
    <property type="match status" value="1"/>
</dbReference>
<feature type="domain" description="CarD-like/TRCF RNAP-interacting" evidence="1">
    <location>
        <begin position="18"/>
        <end position="130"/>
    </location>
</feature>
<comment type="caution">
    <text evidence="2">The sequence shown here is derived from an EMBL/GenBank/DDBJ whole genome shotgun (WGS) entry which is preliminary data.</text>
</comment>
<organism evidence="2 3">
    <name type="scientific">Brachybacterium muris UCD-AY4</name>
    <dbReference type="NCBI Taxonomy" id="1249481"/>
    <lineage>
        <taxon>Bacteria</taxon>
        <taxon>Bacillati</taxon>
        <taxon>Actinomycetota</taxon>
        <taxon>Actinomycetes</taxon>
        <taxon>Micrococcales</taxon>
        <taxon>Dermabacteraceae</taxon>
        <taxon>Brachybacterium</taxon>
    </lineage>
</organism>
<reference evidence="2 3" key="1">
    <citation type="journal article" date="2013" name="Genome Announc.">
        <title>Draft genome sequence of an Actinobacterium, Brachybacterium muris strain UCD-AY4.</title>
        <authorList>
            <person name="Lo J.R."/>
            <person name="Lang J.M."/>
            <person name="Darling A.E."/>
            <person name="Eisen J.A."/>
            <person name="Coil D.A."/>
        </authorList>
    </citation>
    <scope>NUCLEOTIDE SEQUENCE [LARGE SCALE GENOMIC DNA]</scope>
    <source>
        <strain evidence="2 3">UCD-AY4</strain>
    </source>
</reference>
<sequence>MTAVDTPITPRSTYRDRTPVVGDVITHPVHGPVRVVATTTRQVRGTAKEYVDLEVVEGAMRISVPMERAEDVGLRDLLEEDQICDILEMLAGPETDRQGKDSWAHRMKELHMQLQSGSLTERVCVVRQILRESGEIPSSLALRDLLRSAISPLASEISIARGISPEAARELLIDAALPGRPHAA</sequence>
<evidence type="ECO:0000313" key="2">
    <source>
        <dbReference type="EMBL" id="EYT50666.1"/>
    </source>
</evidence>
<dbReference type="InterPro" id="IPR036101">
    <property type="entry name" value="CarD-like/TRCF_RID_sf"/>
</dbReference>
<dbReference type="EMBL" id="AORC01000003">
    <property type="protein sequence ID" value="EYT50666.1"/>
    <property type="molecule type" value="Genomic_DNA"/>
</dbReference>
<proteinExistence type="predicted"/>
<dbReference type="InterPro" id="IPR048792">
    <property type="entry name" value="CarD_C"/>
</dbReference>
<protein>
    <submittedName>
        <fullName evidence="2">CarD family transcriptional regulator</fullName>
    </submittedName>
</protein>
<dbReference type="GO" id="GO:0009303">
    <property type="term" value="P:rRNA transcription"/>
    <property type="evidence" value="ECO:0007669"/>
    <property type="project" value="TreeGrafter"/>
</dbReference>
<keyword evidence="3" id="KW-1185">Reference proteome</keyword>
<dbReference type="Pfam" id="PF21095">
    <property type="entry name" value="CarD_C"/>
    <property type="match status" value="1"/>
</dbReference>
<dbReference type="RefSeq" id="WP_017822178.1">
    <property type="nucleotide sequence ID" value="NZ_AORC01000003.1"/>
</dbReference>
<dbReference type="Proteomes" id="UP000019754">
    <property type="component" value="Unassembled WGS sequence"/>
</dbReference>
<dbReference type="HOGENOM" id="CLU_048259_1_2_11"/>
<evidence type="ECO:0000313" key="3">
    <source>
        <dbReference type="Proteomes" id="UP000019754"/>
    </source>
</evidence>